<dbReference type="RefSeq" id="WP_160364375.1">
    <property type="nucleotide sequence ID" value="NZ_JACEIB010000027.1"/>
</dbReference>
<evidence type="ECO:0000259" key="4">
    <source>
        <dbReference type="PROSITE" id="PS50110"/>
    </source>
</evidence>
<dbReference type="InterPro" id="IPR001789">
    <property type="entry name" value="Sig_transdc_resp-reg_receiver"/>
</dbReference>
<protein>
    <submittedName>
        <fullName evidence="5">Response regulator</fullName>
    </submittedName>
</protein>
<accession>A0A838LEI0</accession>
<dbReference type="SUPFAM" id="SSF52172">
    <property type="entry name" value="CheY-like"/>
    <property type="match status" value="1"/>
</dbReference>
<sequence>MPSSRRHKAIVLVVEDEPILRMMAVDIVEEGGFEAIEASDANEAIAILEARHDIRLVFTDVDMPGGMDGLKLAAAIRDRWPPIEVIVTSGKALPEGIDLPARVIFIPKPFDMKRLKSALQQMAA</sequence>
<gene>
    <name evidence="5" type="ORF">HZF05_20840</name>
</gene>
<dbReference type="PANTHER" id="PTHR44591:SF14">
    <property type="entry name" value="PROTEIN PILG"/>
    <property type="match status" value="1"/>
</dbReference>
<dbReference type="InterPro" id="IPR050595">
    <property type="entry name" value="Bact_response_regulator"/>
</dbReference>
<dbReference type="EMBL" id="JACEIB010000027">
    <property type="protein sequence ID" value="MBA2936536.1"/>
    <property type="molecule type" value="Genomic_DNA"/>
</dbReference>
<proteinExistence type="predicted"/>
<evidence type="ECO:0000313" key="6">
    <source>
        <dbReference type="Proteomes" id="UP000570166"/>
    </source>
</evidence>
<dbReference type="PROSITE" id="PS50110">
    <property type="entry name" value="RESPONSE_REGULATORY"/>
    <property type="match status" value="1"/>
</dbReference>
<dbReference type="Gene3D" id="3.40.50.2300">
    <property type="match status" value="1"/>
</dbReference>
<dbReference type="Pfam" id="PF00072">
    <property type="entry name" value="Response_reg"/>
    <property type="match status" value="1"/>
</dbReference>
<dbReference type="InterPro" id="IPR011006">
    <property type="entry name" value="CheY-like_superfamily"/>
</dbReference>
<comment type="caution">
    <text evidence="5">The sequence shown here is derived from an EMBL/GenBank/DDBJ whole genome shotgun (WGS) entry which is preliminary data.</text>
</comment>
<dbReference type="Proteomes" id="UP000570166">
    <property type="component" value="Unassembled WGS sequence"/>
</dbReference>
<feature type="domain" description="Response regulatory" evidence="4">
    <location>
        <begin position="10"/>
        <end position="123"/>
    </location>
</feature>
<keyword evidence="2" id="KW-0902">Two-component regulatory system</keyword>
<feature type="modified residue" description="4-aspartylphosphate" evidence="3">
    <location>
        <position position="60"/>
    </location>
</feature>
<organism evidence="5 6">
    <name type="scientific">Sphingomonas chungangi</name>
    <dbReference type="NCBI Taxonomy" id="2683589"/>
    <lineage>
        <taxon>Bacteria</taxon>
        <taxon>Pseudomonadati</taxon>
        <taxon>Pseudomonadota</taxon>
        <taxon>Alphaproteobacteria</taxon>
        <taxon>Sphingomonadales</taxon>
        <taxon>Sphingomonadaceae</taxon>
        <taxon>Sphingomonas</taxon>
    </lineage>
</organism>
<dbReference type="AlphaFoldDB" id="A0A838LEI0"/>
<dbReference type="SMART" id="SM00448">
    <property type="entry name" value="REC"/>
    <property type="match status" value="1"/>
</dbReference>
<evidence type="ECO:0000256" key="2">
    <source>
        <dbReference type="ARBA" id="ARBA00023012"/>
    </source>
</evidence>
<dbReference type="GO" id="GO:0000160">
    <property type="term" value="P:phosphorelay signal transduction system"/>
    <property type="evidence" value="ECO:0007669"/>
    <property type="project" value="UniProtKB-KW"/>
</dbReference>
<reference evidence="5 6" key="1">
    <citation type="submission" date="2020-07" db="EMBL/GenBank/DDBJ databases">
        <authorList>
            <person name="Sun Q."/>
        </authorList>
    </citation>
    <scope>NUCLEOTIDE SEQUENCE [LARGE SCALE GENOMIC DNA]</scope>
    <source>
        <strain evidence="5 6">CGMCC 1.13654</strain>
    </source>
</reference>
<keyword evidence="1 3" id="KW-0597">Phosphoprotein</keyword>
<dbReference type="PANTHER" id="PTHR44591">
    <property type="entry name" value="STRESS RESPONSE REGULATOR PROTEIN 1"/>
    <property type="match status" value="1"/>
</dbReference>
<evidence type="ECO:0000256" key="1">
    <source>
        <dbReference type="ARBA" id="ARBA00022553"/>
    </source>
</evidence>
<name>A0A838LEI0_9SPHN</name>
<evidence type="ECO:0000256" key="3">
    <source>
        <dbReference type="PROSITE-ProRule" id="PRU00169"/>
    </source>
</evidence>
<keyword evidence="6" id="KW-1185">Reference proteome</keyword>
<evidence type="ECO:0000313" key="5">
    <source>
        <dbReference type="EMBL" id="MBA2936536.1"/>
    </source>
</evidence>